<feature type="domain" description="DUF4397" evidence="2">
    <location>
        <begin position="34"/>
        <end position="144"/>
    </location>
</feature>
<reference evidence="3" key="1">
    <citation type="submission" date="2020-02" db="EMBL/GenBank/DDBJ databases">
        <authorList>
            <person name="Meier V. D."/>
        </authorList>
    </citation>
    <scope>NUCLEOTIDE SEQUENCE</scope>
    <source>
        <strain evidence="3">AVDCRST_MAG32</strain>
    </source>
</reference>
<name>A0A6J4N4V7_9ACTN</name>
<feature type="signal peptide" evidence="1">
    <location>
        <begin position="1"/>
        <end position="26"/>
    </location>
</feature>
<dbReference type="InterPro" id="IPR025510">
    <property type="entry name" value="DUF4397"/>
</dbReference>
<proteinExistence type="predicted"/>
<evidence type="ECO:0000313" key="3">
    <source>
        <dbReference type="EMBL" id="CAA9378160.1"/>
    </source>
</evidence>
<gene>
    <name evidence="3" type="ORF">AVDCRST_MAG32-1555</name>
</gene>
<dbReference type="Pfam" id="PF14344">
    <property type="entry name" value="DUF4397"/>
    <property type="match status" value="1"/>
</dbReference>
<dbReference type="EMBL" id="CADCUM010000064">
    <property type="protein sequence ID" value="CAA9378160.1"/>
    <property type="molecule type" value="Genomic_DNA"/>
</dbReference>
<dbReference type="AlphaFoldDB" id="A0A6J4N4V7"/>
<evidence type="ECO:0000259" key="2">
    <source>
        <dbReference type="Pfam" id="PF14344"/>
    </source>
</evidence>
<organism evidence="3">
    <name type="scientific">uncultured Nocardioides sp</name>
    <dbReference type="NCBI Taxonomy" id="198441"/>
    <lineage>
        <taxon>Bacteria</taxon>
        <taxon>Bacillati</taxon>
        <taxon>Actinomycetota</taxon>
        <taxon>Actinomycetes</taxon>
        <taxon>Propionibacteriales</taxon>
        <taxon>Nocardioidaceae</taxon>
        <taxon>Nocardioides</taxon>
        <taxon>environmental samples</taxon>
    </lineage>
</organism>
<keyword evidence="1" id="KW-0732">Signal</keyword>
<protein>
    <recommendedName>
        <fullName evidence="2">DUF4397 domain-containing protein</fullName>
    </recommendedName>
</protein>
<feature type="chain" id="PRO_5026698037" description="DUF4397 domain-containing protein" evidence="1">
    <location>
        <begin position="27"/>
        <end position="298"/>
    </location>
</feature>
<accession>A0A6J4N4V7</accession>
<sequence>MKKQRAIVCAALAVCLAAASSGPVHAQEPTAPPARVTLVQALPGVNVDMAVDGEPVAQGVPLGDVVTVPLDPGSHELTFSDADGEVDVVSTLRVGPSTRTDVVLHLPAEVDGDPVVNSYRTPSAPIGSGEARVVLAHTATAPPADVRVDGQVVFTNIANGEYAEADVPAGTHSVALLPTGSADAPILGPLEVQLEPRTVTSVYAYGNPSDRSMNVIVRVVRLSADGVAAPRTIETGRAGLAGDLVVGSRFRLGAEARTRADAAAVAARLLRLLPTVLRAVASARPAAVLSPLRSPDLS</sequence>
<evidence type="ECO:0000256" key="1">
    <source>
        <dbReference type="SAM" id="SignalP"/>
    </source>
</evidence>